<keyword evidence="2" id="KW-0378">Hydrolase</keyword>
<dbReference type="Proteomes" id="UP000215256">
    <property type="component" value="Chromosome 2"/>
</dbReference>
<comment type="similarity">
    <text evidence="4">Belongs to the arginase family.</text>
</comment>
<dbReference type="Gene3D" id="3.40.800.10">
    <property type="entry name" value="Ureohydrolase domain"/>
    <property type="match status" value="1"/>
</dbReference>
<dbReference type="CDD" id="cd09999">
    <property type="entry name" value="Arginase-like_1"/>
    <property type="match status" value="1"/>
</dbReference>
<dbReference type="GO" id="GO:0004053">
    <property type="term" value="F:arginase activity"/>
    <property type="evidence" value="ECO:0007669"/>
    <property type="project" value="TreeGrafter"/>
</dbReference>
<dbReference type="PANTHER" id="PTHR43782:SF3">
    <property type="entry name" value="ARGINASE"/>
    <property type="match status" value="1"/>
</dbReference>
<proteinExistence type="inferred from homology"/>
<dbReference type="RefSeq" id="WP_095444507.1">
    <property type="nucleotide sequence ID" value="NZ_CP022603.1"/>
</dbReference>
<name>A0A248UAK2_9HYPH</name>
<evidence type="ECO:0000256" key="3">
    <source>
        <dbReference type="ARBA" id="ARBA00023211"/>
    </source>
</evidence>
<protein>
    <submittedName>
        <fullName evidence="5">Arginase family protein</fullName>
    </submittedName>
</protein>
<organism evidence="5 6">
    <name type="scientific">Ochrobactrum quorumnocens</name>
    <dbReference type="NCBI Taxonomy" id="271865"/>
    <lineage>
        <taxon>Bacteria</taxon>
        <taxon>Pseudomonadati</taxon>
        <taxon>Pseudomonadota</taxon>
        <taxon>Alphaproteobacteria</taxon>
        <taxon>Hyphomicrobiales</taxon>
        <taxon>Brucellaceae</taxon>
        <taxon>Brucella/Ochrobactrum group</taxon>
        <taxon>Ochrobactrum</taxon>
    </lineage>
</organism>
<dbReference type="InterPro" id="IPR006035">
    <property type="entry name" value="Ureohydrolase"/>
</dbReference>
<dbReference type="OrthoDB" id="9788689at2"/>
<keyword evidence="1" id="KW-0479">Metal-binding</keyword>
<dbReference type="AlphaFoldDB" id="A0A248UAK2"/>
<dbReference type="InterPro" id="IPR023696">
    <property type="entry name" value="Ureohydrolase_dom_sf"/>
</dbReference>
<sequence length="272" mass="28305">MKSSIITSQGRVADRTPGAIPGALAVANALAARYDLSIKTVGTPAPAVSDDWSEALPQARETLKGLAAAVSEELTAGRRPLLATNTCSASLATIPQAASQIDGLTVLWVDAHGDFNTPETTGSGYMGGMALAGICGLWDSGHGGNVTPEKVVIFGARDIDPDEMETLNRNNVTVIRPEAANAQSLLTAIGAGPVWVHIDWDVMEPGLIPAAYAIVNGLLAPQLRDALAAIPSSQIAAIELAEFELPEHQQSADRALDLILEITAPLYENIGA</sequence>
<dbReference type="SUPFAM" id="SSF52768">
    <property type="entry name" value="Arginase/deacetylase"/>
    <property type="match status" value="1"/>
</dbReference>
<evidence type="ECO:0000256" key="1">
    <source>
        <dbReference type="ARBA" id="ARBA00022723"/>
    </source>
</evidence>
<dbReference type="EMBL" id="CP022603">
    <property type="protein sequence ID" value="ASV83560.1"/>
    <property type="molecule type" value="Genomic_DNA"/>
</dbReference>
<dbReference type="Pfam" id="PF00491">
    <property type="entry name" value="Arginase"/>
    <property type="match status" value="1"/>
</dbReference>
<dbReference type="GO" id="GO:0030145">
    <property type="term" value="F:manganese ion binding"/>
    <property type="evidence" value="ECO:0007669"/>
    <property type="project" value="TreeGrafter"/>
</dbReference>
<reference evidence="5 6" key="1">
    <citation type="submission" date="2017-07" db="EMBL/GenBank/DDBJ databases">
        <title>Phylogenetic study on the rhizospheric bacterium Ochrobactrum sp. A44.</title>
        <authorList>
            <person name="Krzyzanowska D.M."/>
            <person name="Ossowicki A."/>
            <person name="Rajewska M."/>
            <person name="Maciag T."/>
            <person name="Kaczynski Z."/>
            <person name="Czerwicka M."/>
            <person name="Jafra S."/>
        </authorList>
    </citation>
    <scope>NUCLEOTIDE SEQUENCE [LARGE SCALE GENOMIC DNA]</scope>
    <source>
        <strain evidence="5 6">A44</strain>
    </source>
</reference>
<dbReference type="GO" id="GO:0005737">
    <property type="term" value="C:cytoplasm"/>
    <property type="evidence" value="ECO:0007669"/>
    <property type="project" value="TreeGrafter"/>
</dbReference>
<keyword evidence="3" id="KW-0464">Manganese</keyword>
<accession>A0A248UAK2</accession>
<dbReference type="PANTHER" id="PTHR43782">
    <property type="entry name" value="ARGINASE"/>
    <property type="match status" value="1"/>
</dbReference>
<dbReference type="KEGG" id="och:CES85_4340"/>
<gene>
    <name evidence="5" type="ORF">CES85_4340</name>
</gene>
<evidence type="ECO:0000256" key="2">
    <source>
        <dbReference type="ARBA" id="ARBA00022801"/>
    </source>
</evidence>
<evidence type="ECO:0000313" key="6">
    <source>
        <dbReference type="Proteomes" id="UP000215256"/>
    </source>
</evidence>
<evidence type="ECO:0000313" key="5">
    <source>
        <dbReference type="EMBL" id="ASV83560.1"/>
    </source>
</evidence>
<evidence type="ECO:0000256" key="4">
    <source>
        <dbReference type="PROSITE-ProRule" id="PRU00742"/>
    </source>
</evidence>
<dbReference type="PROSITE" id="PS51409">
    <property type="entry name" value="ARGINASE_2"/>
    <property type="match status" value="1"/>
</dbReference>